<dbReference type="Gene3D" id="3.40.630.30">
    <property type="match status" value="1"/>
</dbReference>
<dbReference type="AlphaFoldDB" id="A0A3M6B1L1"/>
<dbReference type="Proteomes" id="UP000272703">
    <property type="component" value="Unassembled WGS sequence"/>
</dbReference>
<name>A0A3M6B1L1_PSESS</name>
<evidence type="ECO:0000313" key="5">
    <source>
        <dbReference type="Proteomes" id="UP000272703"/>
    </source>
</evidence>
<evidence type="ECO:0000313" key="2">
    <source>
        <dbReference type="EMBL" id="RMV12815.1"/>
    </source>
</evidence>
<evidence type="ECO:0000256" key="1">
    <source>
        <dbReference type="SAM" id="MobiDB-lite"/>
    </source>
</evidence>
<organism evidence="3 5">
    <name type="scientific">Pseudomonas savastanoi</name>
    <name type="common">Pseudomonas syringae pv. savastanoi</name>
    <dbReference type="NCBI Taxonomy" id="29438"/>
    <lineage>
        <taxon>Bacteria</taxon>
        <taxon>Pseudomonadati</taxon>
        <taxon>Pseudomonadota</taxon>
        <taxon>Gammaproteobacteria</taxon>
        <taxon>Pseudomonadales</taxon>
        <taxon>Pseudomonadaceae</taxon>
        <taxon>Pseudomonas</taxon>
    </lineage>
</organism>
<evidence type="ECO:0000313" key="3">
    <source>
        <dbReference type="EMBL" id="RMV25222.1"/>
    </source>
</evidence>
<proteinExistence type="predicted"/>
<feature type="region of interest" description="Disordered" evidence="1">
    <location>
        <begin position="226"/>
        <end position="248"/>
    </location>
</feature>
<sequence length="248" mass="28126">MNLDINSDTSLIRASLPMRAGLLTLRDATEQDADAFVEYWTDSPTSYLEVLGVDTARIGDAQQIRERFLRNMPSSELIGQSTVIYSLYLNDMLIGYSNINRYDAQENYAHLHTYRKALRQAVGQGPKAQTTGGGVGACLIGLCIAHYLEKFDVERLVIQTRTRNKLINRALDLYLPASKTCYFEKPDGLSAPGDFHVRFAYRDQHHFYQERAQALARQKNATETKYSHQRFAWRSEPVETPSGPHTTS</sequence>
<accession>A0A3M6B1L1</accession>
<dbReference type="EMBL" id="RBUN01000010">
    <property type="protein sequence ID" value="RMV25222.1"/>
    <property type="molecule type" value="Genomic_DNA"/>
</dbReference>
<gene>
    <name evidence="2" type="ORF">ALP15_200032</name>
    <name evidence="3" type="ORF">ALP16_200141</name>
</gene>
<dbReference type="InterPro" id="IPR016181">
    <property type="entry name" value="Acyl_CoA_acyltransferase"/>
</dbReference>
<dbReference type="SUPFAM" id="SSF55729">
    <property type="entry name" value="Acyl-CoA N-acyltransferases (Nat)"/>
    <property type="match status" value="1"/>
</dbReference>
<dbReference type="EMBL" id="RBUO01000352">
    <property type="protein sequence ID" value="RMV12815.1"/>
    <property type="molecule type" value="Genomic_DNA"/>
</dbReference>
<dbReference type="RefSeq" id="WP_057455303.1">
    <property type="nucleotide sequence ID" value="NZ_RBUO01000352.1"/>
</dbReference>
<reference evidence="4 5" key="1">
    <citation type="submission" date="2018-08" db="EMBL/GenBank/DDBJ databases">
        <title>Recombination of ecologically and evolutionarily significant loci maintains genetic cohesion in the Pseudomonas syringae species complex.</title>
        <authorList>
            <person name="Dillon M."/>
            <person name="Thakur S."/>
            <person name="Almeida R.N.D."/>
            <person name="Weir B.S."/>
            <person name="Guttman D.S."/>
        </authorList>
    </citation>
    <scope>NUCLEOTIDE SEQUENCE [LARGE SCALE GENOMIC DNA]</scope>
    <source>
        <strain evidence="2 4">ICMP 11895</strain>
        <strain evidence="3 5">ICMP 11897</strain>
    </source>
</reference>
<evidence type="ECO:0008006" key="6">
    <source>
        <dbReference type="Google" id="ProtNLM"/>
    </source>
</evidence>
<evidence type="ECO:0000313" key="4">
    <source>
        <dbReference type="Proteomes" id="UP000272241"/>
    </source>
</evidence>
<dbReference type="Proteomes" id="UP000272241">
    <property type="component" value="Unassembled WGS sequence"/>
</dbReference>
<comment type="caution">
    <text evidence="3">The sequence shown here is derived from an EMBL/GenBank/DDBJ whole genome shotgun (WGS) entry which is preliminary data.</text>
</comment>
<protein>
    <recommendedName>
        <fullName evidence="6">N-acetyltransferase domain-containing protein</fullName>
    </recommendedName>
</protein>